<dbReference type="InterPro" id="IPR040442">
    <property type="entry name" value="Pyrv_kinase-like_dom_sf"/>
</dbReference>
<reference evidence="5 6" key="1">
    <citation type="journal article" date="2018" name="Evol. Lett.">
        <title>Horizontal gene cluster transfer increased hallucinogenic mushroom diversity.</title>
        <authorList>
            <person name="Reynolds H.T."/>
            <person name="Vijayakumar V."/>
            <person name="Gluck-Thaler E."/>
            <person name="Korotkin H.B."/>
            <person name="Matheny P.B."/>
            <person name="Slot J.C."/>
        </authorList>
    </citation>
    <scope>NUCLEOTIDE SEQUENCE [LARGE SCALE GENOMIC DNA]</scope>
    <source>
        <strain evidence="5 6">2631</strain>
    </source>
</reference>
<dbReference type="Pfam" id="PF03328">
    <property type="entry name" value="HpcH_HpaI"/>
    <property type="match status" value="1"/>
</dbReference>
<comment type="similarity">
    <text evidence="1">Belongs to the HpcH/HpaI aldolase family.</text>
</comment>
<evidence type="ECO:0000256" key="2">
    <source>
        <dbReference type="ARBA" id="ARBA00022723"/>
    </source>
</evidence>
<gene>
    <name evidence="5" type="ORF">CVT25_003452</name>
</gene>
<dbReference type="EMBL" id="NHYD01003373">
    <property type="protein sequence ID" value="PPQ79570.1"/>
    <property type="molecule type" value="Genomic_DNA"/>
</dbReference>
<organism evidence="5 6">
    <name type="scientific">Psilocybe cyanescens</name>
    <dbReference type="NCBI Taxonomy" id="93625"/>
    <lineage>
        <taxon>Eukaryota</taxon>
        <taxon>Fungi</taxon>
        <taxon>Dikarya</taxon>
        <taxon>Basidiomycota</taxon>
        <taxon>Agaricomycotina</taxon>
        <taxon>Agaricomycetes</taxon>
        <taxon>Agaricomycetidae</taxon>
        <taxon>Agaricales</taxon>
        <taxon>Agaricineae</taxon>
        <taxon>Strophariaceae</taxon>
        <taxon>Psilocybe</taxon>
    </lineage>
</organism>
<keyword evidence="6" id="KW-1185">Reference proteome</keyword>
<dbReference type="InterPro" id="IPR005000">
    <property type="entry name" value="Aldolase/citrate-lyase_domain"/>
</dbReference>
<evidence type="ECO:0000259" key="4">
    <source>
        <dbReference type="Pfam" id="PF03328"/>
    </source>
</evidence>
<dbReference type="PANTHER" id="PTHR30502:SF0">
    <property type="entry name" value="PHOSPHOENOLPYRUVATE CARBOXYLASE FAMILY PROTEIN"/>
    <property type="match status" value="1"/>
</dbReference>
<accession>A0A409WMD1</accession>
<dbReference type="InterPro" id="IPR050251">
    <property type="entry name" value="HpcH-HpaI_aldolase"/>
</dbReference>
<evidence type="ECO:0000313" key="5">
    <source>
        <dbReference type="EMBL" id="PPQ79570.1"/>
    </source>
</evidence>
<proteinExistence type="inferred from homology"/>
<dbReference type="PANTHER" id="PTHR30502">
    <property type="entry name" value="2-KETO-3-DEOXY-L-RHAMNONATE ALDOLASE"/>
    <property type="match status" value="1"/>
</dbReference>
<protein>
    <recommendedName>
        <fullName evidence="4">HpcH/HpaI aldolase/citrate lyase domain-containing protein</fullName>
    </recommendedName>
</protein>
<keyword evidence="2" id="KW-0479">Metal-binding</keyword>
<dbReference type="GO" id="GO:0016832">
    <property type="term" value="F:aldehyde-lyase activity"/>
    <property type="evidence" value="ECO:0007669"/>
    <property type="project" value="TreeGrafter"/>
</dbReference>
<dbReference type="Gene3D" id="3.20.20.60">
    <property type="entry name" value="Phosphoenolpyruvate-binding domains"/>
    <property type="match status" value="1"/>
</dbReference>
<keyword evidence="3" id="KW-0456">Lyase</keyword>
<dbReference type="SUPFAM" id="SSF51621">
    <property type="entry name" value="Phosphoenolpyruvate/pyruvate domain"/>
    <property type="match status" value="1"/>
</dbReference>
<evidence type="ECO:0000313" key="6">
    <source>
        <dbReference type="Proteomes" id="UP000283269"/>
    </source>
</evidence>
<dbReference type="Proteomes" id="UP000283269">
    <property type="component" value="Unassembled WGS sequence"/>
</dbReference>
<dbReference type="GO" id="GO:0046872">
    <property type="term" value="F:metal ion binding"/>
    <property type="evidence" value="ECO:0007669"/>
    <property type="project" value="UniProtKB-KW"/>
</dbReference>
<dbReference type="InterPro" id="IPR015813">
    <property type="entry name" value="Pyrv/PenolPyrv_kinase-like_dom"/>
</dbReference>
<dbReference type="AlphaFoldDB" id="A0A409WMD1"/>
<evidence type="ECO:0000256" key="3">
    <source>
        <dbReference type="ARBA" id="ARBA00023239"/>
    </source>
</evidence>
<dbReference type="GO" id="GO:0005737">
    <property type="term" value="C:cytoplasm"/>
    <property type="evidence" value="ECO:0007669"/>
    <property type="project" value="TreeGrafter"/>
</dbReference>
<sequence>MNTFSRFIPGFSSAAPPGPSATGLQVGPDVHLGCGDHHEDEDELLGLQRVMVDAQNPRRPVVGSWMMFPGANLARMVAQLGYDFILVDCEHGNIDDAAMHASVGAIAAEGVSPLVRIPKLDIGLVKRSLDTGAHGILCPSISTPDEARALVSYSKFPAATKAGPTQTRSTVIPAAPNVGTKKLISGIRGVGSPFAPSVFRQTLAEYIRTANHNTFIAVQIETIQGLENCEEIAKDMRSCLTLVKDMLFVGPNDLASSMGYPALAHESIPEVQEAIARVLAAAHAAGKYAGMFCTQAEHVRRRYAQGFDLMNLGGDVVALMEWNGTQLAKLEDITGKKSENIVYY</sequence>
<comment type="caution">
    <text evidence="5">The sequence shown here is derived from an EMBL/GenBank/DDBJ whole genome shotgun (WGS) entry which is preliminary data.</text>
</comment>
<dbReference type="OrthoDB" id="1621678at2759"/>
<name>A0A409WMD1_PSICY</name>
<evidence type="ECO:0000256" key="1">
    <source>
        <dbReference type="ARBA" id="ARBA00005568"/>
    </source>
</evidence>
<dbReference type="InParanoid" id="A0A409WMD1"/>
<dbReference type="STRING" id="93625.A0A409WMD1"/>
<feature type="domain" description="HpcH/HpaI aldolase/citrate lyase" evidence="4">
    <location>
        <begin position="70"/>
        <end position="318"/>
    </location>
</feature>